<proteinExistence type="predicted"/>
<feature type="compositionally biased region" description="Polar residues" evidence="1">
    <location>
        <begin position="461"/>
        <end position="488"/>
    </location>
</feature>
<dbReference type="EMBL" id="CAJVPI010001277">
    <property type="protein sequence ID" value="CAG8604574.1"/>
    <property type="molecule type" value="Genomic_DNA"/>
</dbReference>
<dbReference type="Proteomes" id="UP000789739">
    <property type="component" value="Unassembled WGS sequence"/>
</dbReference>
<keyword evidence="2" id="KW-1133">Transmembrane helix</keyword>
<protein>
    <submittedName>
        <fullName evidence="3">9544_t:CDS:1</fullName>
    </submittedName>
</protein>
<feature type="region of interest" description="Disordered" evidence="1">
    <location>
        <begin position="429"/>
        <end position="515"/>
    </location>
</feature>
<reference evidence="3" key="1">
    <citation type="submission" date="2021-06" db="EMBL/GenBank/DDBJ databases">
        <authorList>
            <person name="Kallberg Y."/>
            <person name="Tangrot J."/>
            <person name="Rosling A."/>
        </authorList>
    </citation>
    <scope>NUCLEOTIDE SEQUENCE</scope>
    <source>
        <strain evidence="3">BR232B</strain>
    </source>
</reference>
<evidence type="ECO:0000313" key="4">
    <source>
        <dbReference type="Proteomes" id="UP000789739"/>
    </source>
</evidence>
<gene>
    <name evidence="3" type="ORF">PBRASI_LOCUS7832</name>
</gene>
<evidence type="ECO:0000256" key="1">
    <source>
        <dbReference type="SAM" id="MobiDB-lite"/>
    </source>
</evidence>
<dbReference type="OrthoDB" id="2421077at2759"/>
<sequence>MQLDEMYRRHRKTESKAILMCRRFIMFIIIALLAGYTILLIINILNDIPILKTQSRTESSLRLPTVKIEFDYKFFIFCALGYQNGTTSPIKDCINYVSTPTVDPITKKYTAWVNPPPDLKVVGPVDPNGLGSLGISYGVLDPAYNSSSPIMSVFEAYIQYTDNSYTQLLRTVRKSEPEFFNSLLTSAVHNLFDRQIYVVSYTQSERQILKKNLLSAFGISTGTLHVPYITTEFENGPLPAGVVGNGIIMIKPQTFVVNVEIEQRSNTVLGAFGLLGGIWSIAVGVYAFLLGGDAINPWGCVQTYCCCFIRSTRSKLHESFKPVVPFQFSKESSEESPDSSSQSENTTESTELTELQNRLNALEQFMQDYVVDIAYLDGLKENECPGKISGWLSRLNLKKMGRLNRASGGGNGNEANGFSTETTPEIIQTVPEDSGSSHSDSDSSSRPNAYVSDLPEMQAFQVESQPAQQGYDQYSAQPMSDSDQSHTMVSVADDNDLRPTPSVYTAPQLYDDQER</sequence>
<feature type="compositionally biased region" description="Low complexity" evidence="1">
    <location>
        <begin position="338"/>
        <end position="352"/>
    </location>
</feature>
<keyword evidence="4" id="KW-1185">Reference proteome</keyword>
<organism evidence="3 4">
    <name type="scientific">Paraglomus brasilianum</name>
    <dbReference type="NCBI Taxonomy" id="144538"/>
    <lineage>
        <taxon>Eukaryota</taxon>
        <taxon>Fungi</taxon>
        <taxon>Fungi incertae sedis</taxon>
        <taxon>Mucoromycota</taxon>
        <taxon>Glomeromycotina</taxon>
        <taxon>Glomeromycetes</taxon>
        <taxon>Paraglomerales</taxon>
        <taxon>Paraglomeraceae</taxon>
        <taxon>Paraglomus</taxon>
    </lineage>
</organism>
<dbReference type="AlphaFoldDB" id="A0A9N9GFR2"/>
<feature type="compositionally biased region" description="Low complexity" evidence="1">
    <location>
        <begin position="433"/>
        <end position="445"/>
    </location>
</feature>
<feature type="transmembrane region" description="Helical" evidence="2">
    <location>
        <begin position="268"/>
        <end position="289"/>
    </location>
</feature>
<keyword evidence="2" id="KW-0812">Transmembrane</keyword>
<keyword evidence="2" id="KW-0472">Membrane</keyword>
<feature type="region of interest" description="Disordered" evidence="1">
    <location>
        <begin position="331"/>
        <end position="352"/>
    </location>
</feature>
<comment type="caution">
    <text evidence="3">The sequence shown here is derived from an EMBL/GenBank/DDBJ whole genome shotgun (WGS) entry which is preliminary data.</text>
</comment>
<accession>A0A9N9GFR2</accession>
<name>A0A9N9GFR2_9GLOM</name>
<evidence type="ECO:0000256" key="2">
    <source>
        <dbReference type="SAM" id="Phobius"/>
    </source>
</evidence>
<feature type="transmembrane region" description="Helical" evidence="2">
    <location>
        <begin position="21"/>
        <end position="45"/>
    </location>
</feature>
<evidence type="ECO:0000313" key="3">
    <source>
        <dbReference type="EMBL" id="CAG8604574.1"/>
    </source>
</evidence>